<name>A0A5B9QHJ2_9BACT</name>
<dbReference type="Proteomes" id="UP000323917">
    <property type="component" value="Chromosome"/>
</dbReference>
<dbReference type="KEGG" id="bgok:Pr1d_44000"/>
<dbReference type="PANTHER" id="PTHR42879">
    <property type="entry name" value="3-OXOACYL-(ACYL-CARRIER-PROTEIN) REDUCTASE"/>
    <property type="match status" value="1"/>
</dbReference>
<organism evidence="10 11">
    <name type="scientific">Bythopirellula goksoeyrii</name>
    <dbReference type="NCBI Taxonomy" id="1400387"/>
    <lineage>
        <taxon>Bacteria</taxon>
        <taxon>Pseudomonadati</taxon>
        <taxon>Planctomycetota</taxon>
        <taxon>Planctomycetia</taxon>
        <taxon>Pirellulales</taxon>
        <taxon>Lacipirellulaceae</taxon>
        <taxon>Bythopirellula</taxon>
    </lineage>
</organism>
<dbReference type="PRINTS" id="PR00081">
    <property type="entry name" value="GDHRDH"/>
</dbReference>
<evidence type="ECO:0000313" key="10">
    <source>
        <dbReference type="EMBL" id="QEG37060.1"/>
    </source>
</evidence>
<evidence type="ECO:0000259" key="9">
    <source>
        <dbReference type="SMART" id="SM00822"/>
    </source>
</evidence>
<feature type="active site" description="Proton acceptor" evidence="6">
    <location>
        <position position="164"/>
    </location>
</feature>
<keyword evidence="8" id="KW-0275">Fatty acid biosynthesis</keyword>
<feature type="binding site" evidence="7">
    <location>
        <begin position="164"/>
        <end position="168"/>
    </location>
    <ligand>
        <name>NADP(+)</name>
        <dbReference type="ChEBI" id="CHEBI:58349"/>
    </ligand>
</feature>
<evidence type="ECO:0000256" key="4">
    <source>
        <dbReference type="ARBA" id="ARBA00023002"/>
    </source>
</evidence>
<comment type="catalytic activity">
    <reaction evidence="5 8">
        <text>a (3R)-hydroxyacyl-[ACP] + NADP(+) = a 3-oxoacyl-[ACP] + NADPH + H(+)</text>
        <dbReference type="Rhea" id="RHEA:17397"/>
        <dbReference type="Rhea" id="RHEA-COMP:9916"/>
        <dbReference type="Rhea" id="RHEA-COMP:9945"/>
        <dbReference type="ChEBI" id="CHEBI:15378"/>
        <dbReference type="ChEBI" id="CHEBI:57783"/>
        <dbReference type="ChEBI" id="CHEBI:58349"/>
        <dbReference type="ChEBI" id="CHEBI:78776"/>
        <dbReference type="ChEBI" id="CHEBI:78827"/>
        <dbReference type="EC" id="1.1.1.100"/>
    </reaction>
</comment>
<gene>
    <name evidence="10" type="primary">fabG_7</name>
    <name evidence="10" type="ORF">Pr1d_44000</name>
</gene>
<dbReference type="EC" id="1.1.1.100" evidence="8"/>
<dbReference type="Gene3D" id="3.40.50.720">
    <property type="entry name" value="NAD(P)-binding Rossmann-like Domain"/>
    <property type="match status" value="1"/>
</dbReference>
<dbReference type="PRINTS" id="PR00080">
    <property type="entry name" value="SDRFAMILY"/>
</dbReference>
<keyword evidence="11" id="KW-1185">Reference proteome</keyword>
<feature type="binding site" evidence="7">
    <location>
        <position position="199"/>
    </location>
    <ligand>
        <name>NADP(+)</name>
        <dbReference type="ChEBI" id="CHEBI:58349"/>
    </ligand>
</feature>
<accession>A0A5B9QHJ2</accession>
<dbReference type="InterPro" id="IPR057326">
    <property type="entry name" value="KR_dom"/>
</dbReference>
<dbReference type="InterPro" id="IPR011284">
    <property type="entry name" value="3oxo_ACP_reduc"/>
</dbReference>
<keyword evidence="4 8" id="KW-0560">Oxidoreductase</keyword>
<dbReference type="FunFam" id="3.40.50.720:FF:000115">
    <property type="entry name" value="3-oxoacyl-[acyl-carrier-protein] reductase FabG"/>
    <property type="match status" value="1"/>
</dbReference>
<dbReference type="InterPro" id="IPR036291">
    <property type="entry name" value="NAD(P)-bd_dom_sf"/>
</dbReference>
<dbReference type="NCBIfam" id="NF009466">
    <property type="entry name" value="PRK12826.1-2"/>
    <property type="match status" value="1"/>
</dbReference>
<dbReference type="InterPro" id="IPR020904">
    <property type="entry name" value="Sc_DH/Rdtase_CS"/>
</dbReference>
<dbReference type="PROSITE" id="PS00061">
    <property type="entry name" value="ADH_SHORT"/>
    <property type="match status" value="1"/>
</dbReference>
<evidence type="ECO:0000256" key="8">
    <source>
        <dbReference type="RuleBase" id="RU366074"/>
    </source>
</evidence>
<keyword evidence="8" id="KW-0443">Lipid metabolism</keyword>
<dbReference type="GO" id="GO:0006633">
    <property type="term" value="P:fatty acid biosynthetic process"/>
    <property type="evidence" value="ECO:0007669"/>
    <property type="project" value="UniProtKB-UniPathway"/>
</dbReference>
<reference evidence="10 11" key="1">
    <citation type="submission" date="2019-08" db="EMBL/GenBank/DDBJ databases">
        <title>Deep-cultivation of Planctomycetes and their phenomic and genomic characterization uncovers novel biology.</title>
        <authorList>
            <person name="Wiegand S."/>
            <person name="Jogler M."/>
            <person name="Boedeker C."/>
            <person name="Pinto D."/>
            <person name="Vollmers J."/>
            <person name="Rivas-Marin E."/>
            <person name="Kohn T."/>
            <person name="Peeters S.H."/>
            <person name="Heuer A."/>
            <person name="Rast P."/>
            <person name="Oberbeckmann S."/>
            <person name="Bunk B."/>
            <person name="Jeske O."/>
            <person name="Meyerdierks A."/>
            <person name="Storesund J.E."/>
            <person name="Kallscheuer N."/>
            <person name="Luecker S."/>
            <person name="Lage O.M."/>
            <person name="Pohl T."/>
            <person name="Merkel B.J."/>
            <person name="Hornburger P."/>
            <person name="Mueller R.-W."/>
            <person name="Bruemmer F."/>
            <person name="Labrenz M."/>
            <person name="Spormann A.M."/>
            <person name="Op den Camp H."/>
            <person name="Overmann J."/>
            <person name="Amann R."/>
            <person name="Jetten M.S.M."/>
            <person name="Mascher T."/>
            <person name="Medema M.H."/>
            <person name="Devos D.P."/>
            <person name="Kaster A.-K."/>
            <person name="Ovreas L."/>
            <person name="Rohde M."/>
            <person name="Galperin M.Y."/>
            <person name="Jogler C."/>
        </authorList>
    </citation>
    <scope>NUCLEOTIDE SEQUENCE [LARGE SCALE GENOMIC DNA]</scope>
    <source>
        <strain evidence="10 11">Pr1d</strain>
    </source>
</reference>
<dbReference type="SUPFAM" id="SSF51735">
    <property type="entry name" value="NAD(P)-binding Rossmann-fold domains"/>
    <property type="match status" value="1"/>
</dbReference>
<proteinExistence type="inferred from homology"/>
<dbReference type="EMBL" id="CP042913">
    <property type="protein sequence ID" value="QEG37060.1"/>
    <property type="molecule type" value="Genomic_DNA"/>
</dbReference>
<evidence type="ECO:0000313" key="11">
    <source>
        <dbReference type="Proteomes" id="UP000323917"/>
    </source>
</evidence>
<dbReference type="NCBIfam" id="NF005559">
    <property type="entry name" value="PRK07231.1"/>
    <property type="match status" value="1"/>
</dbReference>
<dbReference type="AlphaFoldDB" id="A0A5B9QHJ2"/>
<dbReference type="SMART" id="SM00822">
    <property type="entry name" value="PKS_KR"/>
    <property type="match status" value="1"/>
</dbReference>
<dbReference type="PANTHER" id="PTHR42879:SF2">
    <property type="entry name" value="3-OXOACYL-[ACYL-CARRIER-PROTEIN] REDUCTASE FABG"/>
    <property type="match status" value="1"/>
</dbReference>
<comment type="pathway">
    <text evidence="8">Lipid metabolism; fatty acid biosynthesis.</text>
</comment>
<dbReference type="CDD" id="cd05333">
    <property type="entry name" value="BKR_SDR_c"/>
    <property type="match status" value="1"/>
</dbReference>
<feature type="domain" description="Ketoreductase" evidence="9">
    <location>
        <begin position="16"/>
        <end position="197"/>
    </location>
</feature>
<evidence type="ECO:0000256" key="2">
    <source>
        <dbReference type="ARBA" id="ARBA00006484"/>
    </source>
</evidence>
<keyword evidence="8" id="KW-0276">Fatty acid metabolism</keyword>
<feature type="binding site" evidence="7">
    <location>
        <position position="99"/>
    </location>
    <ligand>
        <name>NADP(+)</name>
        <dbReference type="ChEBI" id="CHEBI:58349"/>
    </ligand>
</feature>
<dbReference type="UniPathway" id="UPA00094"/>
<dbReference type="InterPro" id="IPR002347">
    <property type="entry name" value="SDR_fam"/>
</dbReference>
<evidence type="ECO:0000256" key="3">
    <source>
        <dbReference type="ARBA" id="ARBA00022857"/>
    </source>
</evidence>
<dbReference type="GO" id="GO:0051287">
    <property type="term" value="F:NAD binding"/>
    <property type="evidence" value="ECO:0007669"/>
    <property type="project" value="UniProtKB-UniRule"/>
</dbReference>
<evidence type="ECO:0000256" key="5">
    <source>
        <dbReference type="ARBA" id="ARBA00048508"/>
    </source>
</evidence>
<feature type="binding site" evidence="7">
    <location>
        <begin position="22"/>
        <end position="25"/>
    </location>
    <ligand>
        <name>NADP(+)</name>
        <dbReference type="ChEBI" id="CHEBI:58349"/>
    </ligand>
</feature>
<keyword evidence="3 7" id="KW-0521">NADP</keyword>
<protein>
    <recommendedName>
        <fullName evidence="8">3-oxoacyl-[acyl-carrier-protein] reductase</fullName>
        <ecNumber evidence="8">1.1.1.100</ecNumber>
    </recommendedName>
</protein>
<dbReference type="GO" id="GO:0004316">
    <property type="term" value="F:3-oxoacyl-[acyl-carrier-protein] reductase (NADPH) activity"/>
    <property type="evidence" value="ECO:0007669"/>
    <property type="project" value="UniProtKB-UniRule"/>
</dbReference>
<dbReference type="NCBIfam" id="TIGR01830">
    <property type="entry name" value="3oxo_ACP_reduc"/>
    <property type="match status" value="1"/>
</dbReference>
<keyword evidence="8" id="KW-0444">Lipid biosynthesis</keyword>
<sequence>MSESNDRRIQVDLSGQSAIVTGASRGIGKAIAITLGAAGAKVACVARSEDKLAETAKAITDAGGTAAVYACDVADSAAVQKVVDAVVAEWGQLDIMVNNAGITRDTLIPRMSDEEWDDVIATNLRSVFLFTRGAAGAMMRSKSGRIINISSTSGIMGNPAQSNYSASKAGVIGFTQTVARELASKRRKITVNAICPGFIATDMTAALMEAAGEEAVMERIKAAVPLQRQGEAEEVADAVLFLASSSAAYITGQTLVVDGGLTA</sequence>
<dbReference type="OrthoDB" id="9803333at2"/>
<dbReference type="Pfam" id="PF13561">
    <property type="entry name" value="adh_short_C2"/>
    <property type="match status" value="1"/>
</dbReference>
<comment type="similarity">
    <text evidence="2 8">Belongs to the short-chain dehydrogenases/reductases (SDR) family.</text>
</comment>
<comment type="subunit">
    <text evidence="8">Homotetramer.</text>
</comment>
<dbReference type="InterPro" id="IPR050259">
    <property type="entry name" value="SDR"/>
</dbReference>
<evidence type="ECO:0000256" key="1">
    <source>
        <dbReference type="ARBA" id="ARBA00002607"/>
    </source>
</evidence>
<evidence type="ECO:0000256" key="6">
    <source>
        <dbReference type="PIRSR" id="PIRSR611284-1"/>
    </source>
</evidence>
<comment type="function">
    <text evidence="1 8">Catalyzes the NADPH-dependent reduction of beta-ketoacyl-ACP substrates to beta-hydroxyacyl-ACP products, the first reductive step in the elongation cycle of fatty acid biosynthesis.</text>
</comment>
<evidence type="ECO:0000256" key="7">
    <source>
        <dbReference type="PIRSR" id="PIRSR611284-2"/>
    </source>
</evidence>